<evidence type="ECO:0000256" key="11">
    <source>
        <dbReference type="SAM" id="Phobius"/>
    </source>
</evidence>
<keyword evidence="14" id="KW-1185">Reference proteome</keyword>
<evidence type="ECO:0000256" key="8">
    <source>
        <dbReference type="ARBA" id="ARBA00023136"/>
    </source>
</evidence>
<gene>
    <name evidence="13" type="ORF">ACFOSU_11155</name>
</gene>
<keyword evidence="6 11" id="KW-0812">Transmembrane</keyword>
<reference evidence="14" key="1">
    <citation type="journal article" date="2019" name="Int. J. Syst. Evol. Microbiol.">
        <title>The Global Catalogue of Microorganisms (GCM) 10K type strain sequencing project: providing services to taxonomists for standard genome sequencing and annotation.</title>
        <authorList>
            <consortium name="The Broad Institute Genomics Platform"/>
            <consortium name="The Broad Institute Genome Sequencing Center for Infectious Disease"/>
            <person name="Wu L."/>
            <person name="Ma J."/>
        </authorList>
    </citation>
    <scope>NUCLEOTIDE SEQUENCE [LARGE SCALE GENOMIC DNA]</scope>
    <source>
        <strain evidence="14">KCTC 52640</strain>
    </source>
</reference>
<evidence type="ECO:0000256" key="6">
    <source>
        <dbReference type="ARBA" id="ARBA00022692"/>
    </source>
</evidence>
<comment type="subcellular location">
    <subcellularLocation>
        <location evidence="1">Cell inner membrane</location>
        <topology evidence="1">Single-pass membrane protein</topology>
    </subcellularLocation>
</comment>
<dbReference type="Gene3D" id="3.55.40.10">
    <property type="entry name" value="minor pseudopilin epsh domain"/>
    <property type="match status" value="1"/>
</dbReference>
<dbReference type="SUPFAM" id="SSF54523">
    <property type="entry name" value="Pili subunits"/>
    <property type="match status" value="1"/>
</dbReference>
<dbReference type="InterPro" id="IPR045584">
    <property type="entry name" value="Pilin-like"/>
</dbReference>
<evidence type="ECO:0000256" key="3">
    <source>
        <dbReference type="ARBA" id="ARBA00022475"/>
    </source>
</evidence>
<dbReference type="PROSITE" id="PS00409">
    <property type="entry name" value="PROKAR_NTER_METHYL"/>
    <property type="match status" value="1"/>
</dbReference>
<comment type="similarity">
    <text evidence="9">Belongs to the GSP H family.</text>
</comment>
<organism evidence="13 14">
    <name type="scientific">Salinisphaera aquimarina</name>
    <dbReference type="NCBI Taxonomy" id="2094031"/>
    <lineage>
        <taxon>Bacteria</taxon>
        <taxon>Pseudomonadati</taxon>
        <taxon>Pseudomonadota</taxon>
        <taxon>Gammaproteobacteria</taxon>
        <taxon>Salinisphaerales</taxon>
        <taxon>Salinisphaeraceae</taxon>
        <taxon>Salinisphaera</taxon>
    </lineage>
</organism>
<evidence type="ECO:0000256" key="1">
    <source>
        <dbReference type="ARBA" id="ARBA00004377"/>
    </source>
</evidence>
<sequence>MADNHTKAAFRVDRAGGFTLLELIVTIAVAAILLAVAIPSYRSMVQRNALAANVNDLVGDLNYARAQAVTRGQDVFICSSRNQTSCSTDGDWSQGWVLYVANDPATVNPTPATSQLLRAHGAADAGFSLMTTETAPLSFNSSGFTLSGNRTFVATTSEGTQSTTIGIAVTGRVEVERDTSS</sequence>
<evidence type="ECO:0000256" key="7">
    <source>
        <dbReference type="ARBA" id="ARBA00022989"/>
    </source>
</evidence>
<keyword evidence="3" id="KW-1003">Cell membrane</keyword>
<keyword evidence="5" id="KW-0997">Cell inner membrane</keyword>
<comment type="caution">
    <text evidence="13">The sequence shown here is derived from an EMBL/GenBank/DDBJ whole genome shotgun (WGS) entry which is preliminary data.</text>
</comment>
<evidence type="ECO:0000256" key="10">
    <source>
        <dbReference type="ARBA" id="ARBA00030775"/>
    </source>
</evidence>
<dbReference type="InterPro" id="IPR012902">
    <property type="entry name" value="N_methyl_site"/>
</dbReference>
<dbReference type="Proteomes" id="UP001595462">
    <property type="component" value="Unassembled WGS sequence"/>
</dbReference>
<dbReference type="NCBIfam" id="TIGR02532">
    <property type="entry name" value="IV_pilin_GFxxxE"/>
    <property type="match status" value="1"/>
</dbReference>
<keyword evidence="8 11" id="KW-0472">Membrane</keyword>
<evidence type="ECO:0000256" key="2">
    <source>
        <dbReference type="ARBA" id="ARBA00021549"/>
    </source>
</evidence>
<protein>
    <recommendedName>
        <fullName evidence="2">Type II secretion system protein H</fullName>
    </recommendedName>
    <alternativeName>
        <fullName evidence="10">General secretion pathway protein H</fullName>
    </alternativeName>
</protein>
<dbReference type="RefSeq" id="WP_380689585.1">
    <property type="nucleotide sequence ID" value="NZ_JBHRSS010000004.1"/>
</dbReference>
<dbReference type="Pfam" id="PF12019">
    <property type="entry name" value="GspH"/>
    <property type="match status" value="1"/>
</dbReference>
<evidence type="ECO:0000259" key="12">
    <source>
        <dbReference type="Pfam" id="PF12019"/>
    </source>
</evidence>
<accession>A0ABV7ESU4</accession>
<proteinExistence type="inferred from homology"/>
<name>A0ABV7ESU4_9GAMM</name>
<dbReference type="InterPro" id="IPR022346">
    <property type="entry name" value="T2SS_GspH"/>
</dbReference>
<keyword evidence="4" id="KW-0488">Methylation</keyword>
<evidence type="ECO:0000313" key="14">
    <source>
        <dbReference type="Proteomes" id="UP001595462"/>
    </source>
</evidence>
<feature type="transmembrane region" description="Helical" evidence="11">
    <location>
        <begin position="20"/>
        <end position="38"/>
    </location>
</feature>
<keyword evidence="7 11" id="KW-1133">Transmembrane helix</keyword>
<evidence type="ECO:0000313" key="13">
    <source>
        <dbReference type="EMBL" id="MFC3104445.1"/>
    </source>
</evidence>
<evidence type="ECO:0000256" key="5">
    <source>
        <dbReference type="ARBA" id="ARBA00022519"/>
    </source>
</evidence>
<feature type="domain" description="General secretion pathway GspH" evidence="12">
    <location>
        <begin position="54"/>
        <end position="170"/>
    </location>
</feature>
<dbReference type="EMBL" id="JBHRSS010000004">
    <property type="protein sequence ID" value="MFC3104445.1"/>
    <property type="molecule type" value="Genomic_DNA"/>
</dbReference>
<evidence type="ECO:0000256" key="9">
    <source>
        <dbReference type="ARBA" id="ARBA00025772"/>
    </source>
</evidence>
<evidence type="ECO:0000256" key="4">
    <source>
        <dbReference type="ARBA" id="ARBA00022481"/>
    </source>
</evidence>
<dbReference type="Pfam" id="PF07963">
    <property type="entry name" value="N_methyl"/>
    <property type="match status" value="1"/>
</dbReference>